<evidence type="ECO:0000259" key="13">
    <source>
        <dbReference type="SMART" id="SM00481"/>
    </source>
</evidence>
<dbReference type="GO" id="GO:0003887">
    <property type="term" value="F:DNA-directed DNA polymerase activity"/>
    <property type="evidence" value="ECO:0007669"/>
    <property type="project" value="UniProtKB-EC"/>
</dbReference>
<dbReference type="PANTHER" id="PTHR32294:SF0">
    <property type="entry name" value="DNA POLYMERASE III SUBUNIT ALPHA"/>
    <property type="match status" value="1"/>
</dbReference>
<dbReference type="InterPro" id="IPR004805">
    <property type="entry name" value="DnaE2/DnaE/PolC"/>
</dbReference>
<dbReference type="Pfam" id="PF14579">
    <property type="entry name" value="HHH_6"/>
    <property type="match status" value="1"/>
</dbReference>
<gene>
    <name evidence="14" type="primary">dnaE</name>
    <name evidence="14" type="ORF">U1T56_00645</name>
</gene>
<evidence type="ECO:0000256" key="3">
    <source>
        <dbReference type="ARBA" id="ARBA00012417"/>
    </source>
</evidence>
<evidence type="ECO:0000256" key="5">
    <source>
        <dbReference type="ARBA" id="ARBA00022490"/>
    </source>
</evidence>
<evidence type="ECO:0000256" key="1">
    <source>
        <dbReference type="ARBA" id="ARBA00004496"/>
    </source>
</evidence>
<keyword evidence="15" id="KW-1185">Reference proteome</keyword>
<keyword evidence="6 14" id="KW-0808">Transferase</keyword>
<comment type="caution">
    <text evidence="14">The sequence shown here is derived from an EMBL/GenBank/DDBJ whole genome shotgun (WGS) entry which is preliminary data.</text>
</comment>
<keyword evidence="9" id="KW-0239">DNA-directed DNA polymerase</keyword>
<evidence type="ECO:0000256" key="7">
    <source>
        <dbReference type="ARBA" id="ARBA00022695"/>
    </source>
</evidence>
<dbReference type="Pfam" id="PF07733">
    <property type="entry name" value="DNA_pol3_alpha"/>
    <property type="match status" value="1"/>
</dbReference>
<evidence type="ECO:0000313" key="15">
    <source>
        <dbReference type="Proteomes" id="UP001375743"/>
    </source>
</evidence>
<dbReference type="Gene3D" id="1.10.10.1600">
    <property type="entry name" value="Bacterial DNA polymerase III alpha subunit, thumb domain"/>
    <property type="match status" value="1"/>
</dbReference>
<dbReference type="NCBIfam" id="TIGR00594">
    <property type="entry name" value="polc"/>
    <property type="match status" value="1"/>
</dbReference>
<dbReference type="EC" id="2.7.7.7" evidence="3"/>
<evidence type="ECO:0000256" key="11">
    <source>
        <dbReference type="ARBA" id="ARBA00026073"/>
    </source>
</evidence>
<evidence type="ECO:0000313" key="14">
    <source>
        <dbReference type="EMBL" id="MEK0081644.1"/>
    </source>
</evidence>
<dbReference type="InterPro" id="IPR004013">
    <property type="entry name" value="PHP_dom"/>
</dbReference>
<comment type="subunit">
    <text evidence="11">DNA polymerase III contains a core (composed of alpha, epsilon and theta chains) that associates with a tau subunit. This core dimerizes to form the POLIII' complex. PolIII' associates with the gamma complex (composed of gamma, delta, delta', psi and chi chains) and with the beta chain to form the complete DNA polymerase III complex.</text>
</comment>
<evidence type="ECO:0000256" key="6">
    <source>
        <dbReference type="ARBA" id="ARBA00022679"/>
    </source>
</evidence>
<dbReference type="CDD" id="cd07433">
    <property type="entry name" value="PHP_PolIIIA_DnaE1"/>
    <property type="match status" value="1"/>
</dbReference>
<comment type="catalytic activity">
    <reaction evidence="12">
        <text>DNA(n) + a 2'-deoxyribonucleoside 5'-triphosphate = DNA(n+1) + diphosphate</text>
        <dbReference type="Rhea" id="RHEA:22508"/>
        <dbReference type="Rhea" id="RHEA-COMP:17339"/>
        <dbReference type="Rhea" id="RHEA-COMP:17340"/>
        <dbReference type="ChEBI" id="CHEBI:33019"/>
        <dbReference type="ChEBI" id="CHEBI:61560"/>
        <dbReference type="ChEBI" id="CHEBI:173112"/>
        <dbReference type="EC" id="2.7.7.7"/>
    </reaction>
</comment>
<keyword evidence="7 14" id="KW-0548">Nucleotidyltransferase</keyword>
<evidence type="ECO:0000256" key="8">
    <source>
        <dbReference type="ARBA" id="ARBA00022705"/>
    </source>
</evidence>
<dbReference type="SMART" id="SM00481">
    <property type="entry name" value="POLIIIAc"/>
    <property type="match status" value="1"/>
</dbReference>
<dbReference type="Gene3D" id="1.10.150.870">
    <property type="match status" value="1"/>
</dbReference>
<comment type="function">
    <text evidence="10">DNA polymerase III is a complex, multichain enzyme responsible for most of the replicative synthesis in bacteria. This DNA polymerase also exhibits 3' to 5' exonuclease activity. The alpha chain is the DNA polymerase.</text>
</comment>
<evidence type="ECO:0000256" key="4">
    <source>
        <dbReference type="ARBA" id="ARBA00019114"/>
    </source>
</evidence>
<dbReference type="InterPro" id="IPR016195">
    <property type="entry name" value="Pol/histidinol_Pase-like"/>
</dbReference>
<reference evidence="14 15" key="1">
    <citation type="submission" date="2024-01" db="EMBL/GenBank/DDBJ databases">
        <title>Multi-omics insights into the function and evolution of sodium benzoate biodegradation pathways in Benzoatithermus flavus gen. nov., sp. nov. from hot spring.</title>
        <authorList>
            <person name="Hu C.-J."/>
            <person name="Li W.-J."/>
        </authorList>
    </citation>
    <scope>NUCLEOTIDE SEQUENCE [LARGE SCALE GENOMIC DNA]</scope>
    <source>
        <strain evidence="14 15">SYSU G07066</strain>
    </source>
</reference>
<keyword evidence="5" id="KW-0963">Cytoplasm</keyword>
<comment type="subcellular location">
    <subcellularLocation>
        <location evidence="1">Cytoplasm</location>
    </subcellularLocation>
</comment>
<dbReference type="RefSeq" id="WP_418157494.1">
    <property type="nucleotide sequence ID" value="NZ_JBBLZC010000001.1"/>
</dbReference>
<dbReference type="InterPro" id="IPR040982">
    <property type="entry name" value="DNA_pol3_finger"/>
</dbReference>
<accession>A0ABU8XMM6</accession>
<organism evidence="14 15">
    <name type="scientific">Benzoatithermus flavus</name>
    <dbReference type="NCBI Taxonomy" id="3108223"/>
    <lineage>
        <taxon>Bacteria</taxon>
        <taxon>Pseudomonadati</taxon>
        <taxon>Pseudomonadota</taxon>
        <taxon>Alphaproteobacteria</taxon>
        <taxon>Geminicoccales</taxon>
        <taxon>Geminicoccaceae</taxon>
        <taxon>Benzoatithermus</taxon>
    </lineage>
</organism>
<comment type="similarity">
    <text evidence="2">Belongs to the DNA polymerase type-C family. DnaE subfamily.</text>
</comment>
<dbReference type="PANTHER" id="PTHR32294">
    <property type="entry name" value="DNA POLYMERASE III SUBUNIT ALPHA"/>
    <property type="match status" value="1"/>
</dbReference>
<dbReference type="CDD" id="cd04485">
    <property type="entry name" value="DnaE_OBF"/>
    <property type="match status" value="1"/>
</dbReference>
<protein>
    <recommendedName>
        <fullName evidence="4">DNA polymerase III subunit alpha</fullName>
        <ecNumber evidence="3">2.7.7.7</ecNumber>
    </recommendedName>
</protein>
<dbReference type="Pfam" id="PF02811">
    <property type="entry name" value="PHP"/>
    <property type="match status" value="1"/>
</dbReference>
<evidence type="ECO:0000256" key="10">
    <source>
        <dbReference type="ARBA" id="ARBA00025611"/>
    </source>
</evidence>
<dbReference type="InterPro" id="IPR041931">
    <property type="entry name" value="DNA_pol3_alpha_thumb_dom"/>
</dbReference>
<sequence>MPHADFVHLRVRSAFSLLESTVRLEPLVKACKAAAMPAVAVTDHANLFGVMQFCTAAKKAGVQPIVGALLPLAPLEPLPRTPSRQQAAEHVVLLVKDETGYGNLLKLLSRAYVAAEPGAEIKVTLDELVRHHEGLILLTGGPSGPIGCALRRGDAKLAERLLLELKAVFGDRLYMELMRHGLEEEDAVEPALVDLAYAHDVPLVATNDVHFLDAGGYEAHDALICIAEGTQIAQEDRRRLTLEHRFKSAAEMAELFSDLPEAIANTLVVARRCAFMAPSRNPILPTFAEDEEAEMRRQAWEGLEERLEEAVFRPGMDEAAREAAARPYRERLAYELDVIAQMKFPGYFLIVSDFIKWAKAHGIPVGPGRGSGAGSLAAWSLKITDLDPLRFGLLFERFLNPERVSMPDFDIDFCEDRRHEVITYVRDRYGAERVAQIITFGTLQARAALRDVGRVMGLPFGLVDRICKLVPSNPANPVTLAQALEIEPRLREARDEDPSVAKMIDIALQLEGLPRNASTHAAGVVIGDRPLEELVPLYRDPRALMPSTQFNMKDVEKAGLVKFDFLGLSTLTMLVHAEKLVRARGTPLSLAALPLDDRPTYELLSRAETQGVFQLESTGMRDALRKLKPDCFEDIIAMVSLYRPGPMDNIPRYTNVKHGLEDPSYLHPLLEPILAETNGVIIYQEQVMEIAKQLAGYTLGGADLLRRAMGKKIKAEMDAQREVFVRGCKERGIEEGLANTIFDAVAKFASYGFNKSHAAAYALLAYQTAYLKANHPVEFFAAAMTMECDNQEKLAGYRNEMRQRGIPLYPPDVNASTSRFIVEDGSAGTGVRYALAAIKGVGAAAVNQLVEEREAKGPFRDVFDLMARCGTKIINKRLLESLARAGALDSLIPNRRRVVEGADVLLRYAAAAAEAAESAQVSLFGEAGPARMPVPDLPDADDWPALERLQMEFDVLGLYLSAHPLDGYQNALARLMVVPGDRLRQVAASGEGGRLRLAGVVASIQERVTERTRFARVMVSDHAAQFEVTVFSELLSQTRELLQASVPLYFEVDARVDGDNLRLTAQRIQKLDDVADQARGVVEIRVAAPAVALKLKPMLERRAGTGARIRLVVPMPGEDEAVLVLPEDYLLASGQRLDVERLAGVLAVRDLSLPN</sequence>
<evidence type="ECO:0000256" key="9">
    <source>
        <dbReference type="ARBA" id="ARBA00022932"/>
    </source>
</evidence>
<keyword evidence="8" id="KW-0235">DNA replication</keyword>
<dbReference type="InterPro" id="IPR049821">
    <property type="entry name" value="PolIIIA_DnaE1_PHP"/>
</dbReference>
<proteinExistence type="inferred from homology"/>
<dbReference type="Pfam" id="PF17657">
    <property type="entry name" value="DNA_pol3_finger"/>
    <property type="match status" value="1"/>
</dbReference>
<evidence type="ECO:0000256" key="12">
    <source>
        <dbReference type="ARBA" id="ARBA00049244"/>
    </source>
</evidence>
<dbReference type="SUPFAM" id="SSF89550">
    <property type="entry name" value="PHP domain-like"/>
    <property type="match status" value="1"/>
</dbReference>
<dbReference type="InterPro" id="IPR003141">
    <property type="entry name" value="Pol/His_phosphatase_N"/>
</dbReference>
<feature type="domain" description="Polymerase/histidinol phosphatase N-terminal" evidence="13">
    <location>
        <begin position="7"/>
        <end position="74"/>
    </location>
</feature>
<dbReference type="InterPro" id="IPR011708">
    <property type="entry name" value="DNA_pol3_alpha_NTPase_dom"/>
</dbReference>
<dbReference type="NCBIfam" id="NF004226">
    <property type="entry name" value="PRK05673.1"/>
    <property type="match status" value="1"/>
</dbReference>
<dbReference type="EMBL" id="JBBLZC010000001">
    <property type="protein sequence ID" value="MEK0081644.1"/>
    <property type="molecule type" value="Genomic_DNA"/>
</dbReference>
<dbReference type="InterPro" id="IPR029460">
    <property type="entry name" value="DNAPol_HHH"/>
</dbReference>
<dbReference type="SUPFAM" id="SSF160975">
    <property type="entry name" value="AF1531-like"/>
    <property type="match status" value="1"/>
</dbReference>
<evidence type="ECO:0000256" key="2">
    <source>
        <dbReference type="ARBA" id="ARBA00009496"/>
    </source>
</evidence>
<dbReference type="Gene3D" id="3.20.20.140">
    <property type="entry name" value="Metal-dependent hydrolases"/>
    <property type="match status" value="1"/>
</dbReference>
<dbReference type="Proteomes" id="UP001375743">
    <property type="component" value="Unassembled WGS sequence"/>
</dbReference>
<name>A0ABU8XMM6_9PROT</name>